<comment type="caution">
    <text evidence="1">The sequence shown here is derived from an EMBL/GenBank/DDBJ whole genome shotgun (WGS) entry which is preliminary data.</text>
</comment>
<protein>
    <submittedName>
        <fullName evidence="1">Uncharacterized protein</fullName>
    </submittedName>
</protein>
<dbReference type="STRING" id="329884.A0A4U0XQ21"/>
<proteinExistence type="predicted"/>
<evidence type="ECO:0000313" key="1">
    <source>
        <dbReference type="EMBL" id="TKA78671.1"/>
    </source>
</evidence>
<evidence type="ECO:0000313" key="2">
    <source>
        <dbReference type="Proteomes" id="UP000309340"/>
    </source>
</evidence>
<sequence>MLTLFMNAVPEMASEKEHKKVAESKLKRAMQYMPMLSPAEMLGGNFAARVHTQMVMMMDASGLVRDVDKYFGMYMQEHRFDLFPAFLQMTVKESHTIIEKWPLRIKMLPGEEGAKEEFKTLLSSSHTGIERYVKWRIM</sequence>
<name>A0A4U0XQ21_9PEZI</name>
<accession>A0A4U0XQ21</accession>
<dbReference type="Proteomes" id="UP000309340">
    <property type="component" value="Unassembled WGS sequence"/>
</dbReference>
<dbReference type="EMBL" id="NAJQ01000107">
    <property type="protein sequence ID" value="TKA78671.1"/>
    <property type="molecule type" value="Genomic_DNA"/>
</dbReference>
<keyword evidence="2" id="KW-1185">Reference proteome</keyword>
<dbReference type="AlphaFoldDB" id="A0A4U0XQ21"/>
<dbReference type="OrthoDB" id="5282002at2759"/>
<organism evidence="1 2">
    <name type="scientific">Friedmanniomyces simplex</name>
    <dbReference type="NCBI Taxonomy" id="329884"/>
    <lineage>
        <taxon>Eukaryota</taxon>
        <taxon>Fungi</taxon>
        <taxon>Dikarya</taxon>
        <taxon>Ascomycota</taxon>
        <taxon>Pezizomycotina</taxon>
        <taxon>Dothideomycetes</taxon>
        <taxon>Dothideomycetidae</taxon>
        <taxon>Mycosphaerellales</taxon>
        <taxon>Teratosphaeriaceae</taxon>
        <taxon>Friedmanniomyces</taxon>
    </lineage>
</organism>
<reference evidence="1 2" key="1">
    <citation type="submission" date="2017-03" db="EMBL/GenBank/DDBJ databases">
        <title>Genomes of endolithic fungi from Antarctica.</title>
        <authorList>
            <person name="Coleine C."/>
            <person name="Masonjones S."/>
            <person name="Stajich J.E."/>
        </authorList>
    </citation>
    <scope>NUCLEOTIDE SEQUENCE [LARGE SCALE GENOMIC DNA]</scope>
    <source>
        <strain evidence="1 2">CCFEE 5184</strain>
    </source>
</reference>
<gene>
    <name evidence="1" type="ORF">B0A55_04508</name>
</gene>